<dbReference type="Proteomes" id="UP000320042">
    <property type="component" value="Unassembled WGS sequence"/>
</dbReference>
<evidence type="ECO:0000256" key="1">
    <source>
        <dbReference type="ARBA" id="ARBA00006865"/>
    </source>
</evidence>
<dbReference type="EMBL" id="VOEJ01000003">
    <property type="protein sequence ID" value="TWR30052.1"/>
    <property type="molecule type" value="Genomic_DNA"/>
</dbReference>
<dbReference type="GO" id="GO:0004553">
    <property type="term" value="F:hydrolase activity, hydrolyzing O-glycosyl compounds"/>
    <property type="evidence" value="ECO:0007669"/>
    <property type="project" value="InterPro"/>
</dbReference>
<evidence type="ECO:0000313" key="4">
    <source>
        <dbReference type="Proteomes" id="UP000320042"/>
    </source>
</evidence>
<evidence type="ECO:0000313" key="3">
    <source>
        <dbReference type="EMBL" id="TWR30052.1"/>
    </source>
</evidence>
<dbReference type="PANTHER" id="PTHR10963:SF55">
    <property type="entry name" value="GLYCOSIDE HYDROLASE FAMILY 16 PROTEIN"/>
    <property type="match status" value="1"/>
</dbReference>
<comment type="caution">
    <text evidence="3">The sequence shown here is derived from an EMBL/GenBank/DDBJ whole genome shotgun (WGS) entry which is preliminary data.</text>
</comment>
<protein>
    <submittedName>
        <fullName evidence="3">Glycoside hydrolase family 16 protein</fullName>
    </submittedName>
</protein>
<proteinExistence type="inferred from homology"/>
<organism evidence="3 4">
    <name type="scientific">Mucilaginibacter pallidiroseus</name>
    <dbReference type="NCBI Taxonomy" id="2599295"/>
    <lineage>
        <taxon>Bacteria</taxon>
        <taxon>Pseudomonadati</taxon>
        <taxon>Bacteroidota</taxon>
        <taxon>Sphingobacteriia</taxon>
        <taxon>Sphingobacteriales</taxon>
        <taxon>Sphingobacteriaceae</taxon>
        <taxon>Mucilaginibacter</taxon>
    </lineage>
</organism>
<dbReference type="PROSITE" id="PS51762">
    <property type="entry name" value="GH16_2"/>
    <property type="match status" value="1"/>
</dbReference>
<dbReference type="Pfam" id="PF00722">
    <property type="entry name" value="Glyco_hydro_16"/>
    <property type="match status" value="1"/>
</dbReference>
<dbReference type="PANTHER" id="PTHR10963">
    <property type="entry name" value="GLYCOSYL HYDROLASE-RELATED"/>
    <property type="match status" value="1"/>
</dbReference>
<sequence>MAIAFVFWACSGSKNTPVPTPPVTTTPIADKNWSFETSAYFADEFDNTGKPDAAKWGYDIGAGGWGNNELEYYTDGSNANVANGKLTITAKKESMGGAGYTSARMVSKGAGSMLYGRVEVKAKLPSGVGTWPAIWMLPDDYSYGPWPKSGEIDLMEMVGFDPNVVHFTVHNQTYNGANGKGAGKTIATASTDYHIYRIDWTPYAIKSYFDGELVYTYVNESNGFATWPYDKKFHLLLNIAVGGNWGGQKGVDDTAFPASMDIDYVRFYKMIDK</sequence>
<reference evidence="3 4" key="1">
    <citation type="submission" date="2019-07" db="EMBL/GenBank/DDBJ databases">
        <authorList>
            <person name="Kim J."/>
        </authorList>
    </citation>
    <scope>NUCLEOTIDE SEQUENCE [LARGE SCALE GENOMIC DNA]</scope>
    <source>
        <strain evidence="4">dk17</strain>
    </source>
</reference>
<dbReference type="CDD" id="cd08023">
    <property type="entry name" value="GH16_laminarinase_like"/>
    <property type="match status" value="1"/>
</dbReference>
<keyword evidence="4" id="KW-1185">Reference proteome</keyword>
<dbReference type="OrthoDB" id="9809583at2"/>
<keyword evidence="3" id="KW-0378">Hydrolase</keyword>
<dbReference type="InterPro" id="IPR050546">
    <property type="entry name" value="Glycosyl_Hydrlase_16"/>
</dbReference>
<gene>
    <name evidence="3" type="ORF">FPZ43_07875</name>
</gene>
<name>A0A563UFA7_9SPHI</name>
<evidence type="ECO:0000259" key="2">
    <source>
        <dbReference type="PROSITE" id="PS51762"/>
    </source>
</evidence>
<accession>A0A563UFA7</accession>
<comment type="similarity">
    <text evidence="1">Belongs to the glycosyl hydrolase 16 family.</text>
</comment>
<dbReference type="SUPFAM" id="SSF49899">
    <property type="entry name" value="Concanavalin A-like lectins/glucanases"/>
    <property type="match status" value="1"/>
</dbReference>
<feature type="domain" description="GH16" evidence="2">
    <location>
        <begin position="11"/>
        <end position="273"/>
    </location>
</feature>
<dbReference type="InterPro" id="IPR000757">
    <property type="entry name" value="Beta-glucanase-like"/>
</dbReference>
<dbReference type="InterPro" id="IPR013320">
    <property type="entry name" value="ConA-like_dom_sf"/>
</dbReference>
<dbReference type="GO" id="GO:0005975">
    <property type="term" value="P:carbohydrate metabolic process"/>
    <property type="evidence" value="ECO:0007669"/>
    <property type="project" value="InterPro"/>
</dbReference>
<dbReference type="Gene3D" id="2.60.120.200">
    <property type="match status" value="1"/>
</dbReference>
<dbReference type="AlphaFoldDB" id="A0A563UFA7"/>